<name>A0A1V3X5P0_MYCKA</name>
<protein>
    <submittedName>
        <fullName evidence="1">Uncharacterized protein</fullName>
    </submittedName>
</protein>
<evidence type="ECO:0000313" key="1">
    <source>
        <dbReference type="EMBL" id="OOK73801.1"/>
    </source>
</evidence>
<dbReference type="AlphaFoldDB" id="A0A1V3X5P0"/>
<accession>A0A1V3X5P0</accession>
<sequence length="41" mass="4413">MDEYIGPAPRAYSTVRTDRVCPNGSDSNHISHMGICLGGHP</sequence>
<gene>
    <name evidence="1" type="ORF">BZL30_4530</name>
</gene>
<dbReference type="Proteomes" id="UP000189229">
    <property type="component" value="Unassembled WGS sequence"/>
</dbReference>
<evidence type="ECO:0000313" key="2">
    <source>
        <dbReference type="Proteomes" id="UP000189229"/>
    </source>
</evidence>
<organism evidence="1 2">
    <name type="scientific">Mycobacterium kansasii</name>
    <dbReference type="NCBI Taxonomy" id="1768"/>
    <lineage>
        <taxon>Bacteria</taxon>
        <taxon>Bacillati</taxon>
        <taxon>Actinomycetota</taxon>
        <taxon>Actinomycetes</taxon>
        <taxon>Mycobacteriales</taxon>
        <taxon>Mycobacteriaceae</taxon>
        <taxon>Mycobacterium</taxon>
    </lineage>
</organism>
<dbReference type="EMBL" id="MVBM01000004">
    <property type="protein sequence ID" value="OOK73801.1"/>
    <property type="molecule type" value="Genomic_DNA"/>
</dbReference>
<proteinExistence type="predicted"/>
<reference evidence="1 2" key="1">
    <citation type="submission" date="2017-02" db="EMBL/GenBank/DDBJ databases">
        <title>Complete genome sequences of Mycobacterium kansasii strains isolated from rhesus macaques.</title>
        <authorList>
            <person name="Panda A."/>
            <person name="Nagaraj S."/>
            <person name="Zhao X."/>
            <person name="Tettelin H."/>
            <person name="Detolla L.J."/>
        </authorList>
    </citation>
    <scope>NUCLEOTIDE SEQUENCE [LARGE SCALE GENOMIC DNA]</scope>
    <source>
        <strain evidence="1 2">11-3813</strain>
    </source>
</reference>
<comment type="caution">
    <text evidence="1">The sequence shown here is derived from an EMBL/GenBank/DDBJ whole genome shotgun (WGS) entry which is preliminary data.</text>
</comment>